<keyword evidence="2" id="KW-1185">Reference proteome</keyword>
<gene>
    <name evidence="1" type="ORF">BN1180_05080</name>
</gene>
<organism evidence="1 2">
    <name type="scientific">Peribacillus simplex</name>
    <dbReference type="NCBI Taxonomy" id="1478"/>
    <lineage>
        <taxon>Bacteria</taxon>
        <taxon>Bacillati</taxon>
        <taxon>Bacillota</taxon>
        <taxon>Bacilli</taxon>
        <taxon>Bacillales</taxon>
        <taxon>Bacillaceae</taxon>
        <taxon>Peribacillus</taxon>
    </lineage>
</organism>
<dbReference type="EMBL" id="CCXW01000001">
    <property type="protein sequence ID" value="CEG34874.1"/>
    <property type="molecule type" value="Genomic_DNA"/>
</dbReference>
<sequence>MFLSFLAGQLRTHSSYQEVFFRSNLIFSYYRNAAPLVKVILIKESRPLTEQLYYH</sequence>
<reference evidence="1 2" key="1">
    <citation type="journal article" date="2014" name="Genome Announc.">
        <title>Genome Sequence of Bacillus simplex Strain P558, Isolated from a Human Fecal Sample.</title>
        <authorList>
            <person name="Croce O."/>
            <person name="Hugon P."/>
            <person name="Lagier J.C."/>
            <person name="Bibi F."/>
            <person name="Robert C."/>
            <person name="Azhar E.I."/>
            <person name="Raoult D."/>
            <person name="Fournier P.E."/>
        </authorList>
    </citation>
    <scope>NUCLEOTIDE SEQUENCE [LARGE SCALE GENOMIC DNA]</scope>
    <source>
        <strain evidence="1 2">P558</strain>
    </source>
</reference>
<evidence type="ECO:0000313" key="2">
    <source>
        <dbReference type="Proteomes" id="UP000182110"/>
    </source>
</evidence>
<evidence type="ECO:0000313" key="1">
    <source>
        <dbReference type="EMBL" id="CEG34874.1"/>
    </source>
</evidence>
<dbReference type="AlphaFoldDB" id="A0AAN2PML6"/>
<name>A0AAN2PML6_9BACI</name>
<protein>
    <submittedName>
        <fullName evidence="1">Uncharacterized protein</fullName>
    </submittedName>
</protein>
<dbReference type="Proteomes" id="UP000182110">
    <property type="component" value="Unassembled WGS sequence"/>
</dbReference>
<proteinExistence type="predicted"/>
<accession>A0AAN2PML6</accession>
<comment type="caution">
    <text evidence="1">The sequence shown here is derived from an EMBL/GenBank/DDBJ whole genome shotgun (WGS) entry which is preliminary data.</text>
</comment>